<comment type="domain">
    <text evidence="5">The HXXXXD motif is essential for acyltransferase activity and may constitute the binding site for the phosphate moiety of the glycerol-3-phosphate.</text>
</comment>
<dbReference type="InterPro" id="IPR002123">
    <property type="entry name" value="Plipid/glycerol_acylTrfase"/>
</dbReference>
<keyword evidence="4 5" id="KW-0012">Acyltransferase</keyword>
<comment type="catalytic activity">
    <reaction evidence="5">
        <text>a 1-acyl-sn-glycero-3-phosphate + an acyl-CoA = a 1,2-diacyl-sn-glycero-3-phosphate + CoA</text>
        <dbReference type="Rhea" id="RHEA:19709"/>
        <dbReference type="ChEBI" id="CHEBI:57287"/>
        <dbReference type="ChEBI" id="CHEBI:57970"/>
        <dbReference type="ChEBI" id="CHEBI:58342"/>
        <dbReference type="ChEBI" id="CHEBI:58608"/>
        <dbReference type="EC" id="2.3.1.51"/>
    </reaction>
</comment>
<dbReference type="GO" id="GO:0003841">
    <property type="term" value="F:1-acylglycerol-3-phosphate O-acyltransferase activity"/>
    <property type="evidence" value="ECO:0007669"/>
    <property type="project" value="UniProtKB-UniRule"/>
</dbReference>
<accession>A0A6P7U0Z3</accession>
<evidence type="ECO:0000313" key="6">
    <source>
        <dbReference type="Proteomes" id="UP000515154"/>
    </source>
</evidence>
<evidence type="ECO:0000256" key="4">
    <source>
        <dbReference type="ARBA" id="ARBA00023315"/>
    </source>
</evidence>
<keyword evidence="5" id="KW-0444">Lipid biosynthesis</keyword>
<keyword evidence="6" id="KW-1185">Reference proteome</keyword>
<keyword evidence="3 5" id="KW-0808">Transferase</keyword>
<evidence type="ECO:0000313" key="7">
    <source>
        <dbReference type="RefSeq" id="XP_029658374.1"/>
    </source>
</evidence>
<organism evidence="6 7">
    <name type="scientific">Octopus sinensis</name>
    <name type="common">East Asian common octopus</name>
    <dbReference type="NCBI Taxonomy" id="2607531"/>
    <lineage>
        <taxon>Eukaryota</taxon>
        <taxon>Metazoa</taxon>
        <taxon>Spiralia</taxon>
        <taxon>Lophotrochozoa</taxon>
        <taxon>Mollusca</taxon>
        <taxon>Cephalopoda</taxon>
        <taxon>Coleoidea</taxon>
        <taxon>Octopodiformes</taxon>
        <taxon>Octopoda</taxon>
        <taxon>Incirrata</taxon>
        <taxon>Octopodidae</taxon>
        <taxon>Octopus</taxon>
    </lineage>
</organism>
<dbReference type="Proteomes" id="UP000515154">
    <property type="component" value="Linkage group LG2"/>
</dbReference>
<name>A0A6P7U0Z3_9MOLL</name>
<dbReference type="PANTHER" id="PTHR10434">
    <property type="entry name" value="1-ACYL-SN-GLYCEROL-3-PHOSPHATE ACYLTRANSFERASE"/>
    <property type="match status" value="1"/>
</dbReference>
<sequence length="384" mass="43636">MGFWDIIFWIFLLILLTIPVLYSFSGHFRYYVKIGIYYFIVLFLATVVCLVAWVRPFHVNNHKILKYTFWCVKYILGIDVETRGKKNLEVVKGPYIITCNHQSSLDFIGMMEIWPDYCTSLAKKELLYTGVFGVAAWLCGTIFIDRLNHEKALKTLVDTAEIITKKQIRLFTFPEGTRNRDGRMLPFKKGVFHLAVQSQVPIVPVIFSSFQPFYSKSEKKLEPGKFIITILPPTPTTGLKSTDVNDLCEKIQIQMENVYYKTSHEVSPIVFGSSNTSKEKRPLSVSPSSLTDSGGLGVLERIEEESAETNVETISPDVSTKEEQKLHADRIREATVADAHVTMGKINKSKQTENTEELAQKIVAKTVKEAQELVKANSFKEAEK</sequence>
<dbReference type="InterPro" id="IPR004552">
    <property type="entry name" value="AGP_acyltrans"/>
</dbReference>
<gene>
    <name evidence="7" type="primary">LOC115232561</name>
</gene>
<dbReference type="CDD" id="cd07989">
    <property type="entry name" value="LPLAT_AGPAT-like"/>
    <property type="match status" value="1"/>
</dbReference>
<dbReference type="KEGG" id="osn:115232561"/>
<protein>
    <recommendedName>
        <fullName evidence="5">1-acyl-sn-glycerol-3-phosphate acyltransferase</fullName>
        <ecNumber evidence="5">2.3.1.51</ecNumber>
    </recommendedName>
</protein>
<dbReference type="GO" id="GO:0016020">
    <property type="term" value="C:membrane"/>
    <property type="evidence" value="ECO:0007669"/>
    <property type="project" value="InterPro"/>
</dbReference>
<keyword evidence="5" id="KW-0594">Phospholipid biosynthesis</keyword>
<dbReference type="RefSeq" id="XP_029658374.1">
    <property type="nucleotide sequence ID" value="XM_029802514.2"/>
</dbReference>
<dbReference type="NCBIfam" id="TIGR00530">
    <property type="entry name" value="AGP_acyltrn"/>
    <property type="match status" value="1"/>
</dbReference>
<evidence type="ECO:0000256" key="5">
    <source>
        <dbReference type="RuleBase" id="RU361267"/>
    </source>
</evidence>
<dbReference type="Pfam" id="PF01553">
    <property type="entry name" value="Acyltransferase"/>
    <property type="match status" value="1"/>
</dbReference>
<keyword evidence="5" id="KW-0443">Lipid metabolism</keyword>
<comment type="pathway">
    <text evidence="1">Phospholipid metabolism; CDP-diacylglycerol biosynthesis; CDP-diacylglycerol from sn-glycerol 3-phosphate: step 2/3.</text>
</comment>
<dbReference type="SMART" id="SM00563">
    <property type="entry name" value="PlsC"/>
    <property type="match status" value="1"/>
</dbReference>
<dbReference type="GO" id="GO:0005783">
    <property type="term" value="C:endoplasmic reticulum"/>
    <property type="evidence" value="ECO:0007669"/>
    <property type="project" value="TreeGrafter"/>
</dbReference>
<dbReference type="PANTHER" id="PTHR10434:SF11">
    <property type="entry name" value="1-ACYL-SN-GLYCEROL-3-PHOSPHATE ACYLTRANSFERASE"/>
    <property type="match status" value="1"/>
</dbReference>
<evidence type="ECO:0000256" key="3">
    <source>
        <dbReference type="ARBA" id="ARBA00022679"/>
    </source>
</evidence>
<comment type="similarity">
    <text evidence="2 5">Belongs to the 1-acyl-sn-glycerol-3-phosphate acyltransferase family.</text>
</comment>
<dbReference type="GO" id="GO:0006654">
    <property type="term" value="P:phosphatidic acid biosynthetic process"/>
    <property type="evidence" value="ECO:0007669"/>
    <property type="project" value="TreeGrafter"/>
</dbReference>
<evidence type="ECO:0000256" key="2">
    <source>
        <dbReference type="ARBA" id="ARBA00008655"/>
    </source>
</evidence>
<evidence type="ECO:0000256" key="1">
    <source>
        <dbReference type="ARBA" id="ARBA00004728"/>
    </source>
</evidence>
<dbReference type="EC" id="2.3.1.51" evidence="5"/>
<dbReference type="SUPFAM" id="SSF69593">
    <property type="entry name" value="Glycerol-3-phosphate (1)-acyltransferase"/>
    <property type="match status" value="1"/>
</dbReference>
<dbReference type="AlphaFoldDB" id="A0A6P7U0Z3"/>
<reference evidence="7" key="1">
    <citation type="submission" date="2025-08" db="UniProtKB">
        <authorList>
            <consortium name="RefSeq"/>
        </authorList>
    </citation>
    <scope>IDENTIFICATION</scope>
</reference>
<keyword evidence="5" id="KW-1208">Phospholipid metabolism</keyword>
<proteinExistence type="inferred from homology"/>